<sequence>MMLKPFRFGVVGGNGQSRKTWTSFARRAEELGYSSLLLPDRIQMNVAPFAALAIAAEATTTLRVGSYVFCNDYRHPAVLAKEVATLDLLSDGRFELGIGAGVGPDDYQQLGLPFDSAGTRVSRVEEAVAILKQFFTEERVNFTGKYYTVADLQALPKPVQRPHPPIFIGSANKRMLTIAARHADIVSPTIKFARPGESVSDVPLEQKVDWIREAAGERFEQLEFSQSDFGLVITDSPVEVFNITGGPYMQKKAMSTEQAVEHLLAQREQLRFSYIHINAGQMENFAPVVARLAGK</sequence>
<comment type="caution">
    <text evidence="6">The sequence shown here is derived from an EMBL/GenBank/DDBJ whole genome shotgun (WGS) entry which is preliminary data.</text>
</comment>
<organism evidence="6 7">
    <name type="scientific">Dictyobacter formicarum</name>
    <dbReference type="NCBI Taxonomy" id="2778368"/>
    <lineage>
        <taxon>Bacteria</taxon>
        <taxon>Bacillati</taxon>
        <taxon>Chloroflexota</taxon>
        <taxon>Ktedonobacteria</taxon>
        <taxon>Ktedonobacterales</taxon>
        <taxon>Dictyobacteraceae</taxon>
        <taxon>Dictyobacter</taxon>
    </lineage>
</organism>
<dbReference type="InterPro" id="IPR019923">
    <property type="entry name" value="Lucif-like_OxRdtase_MSMEG_2516"/>
</dbReference>
<evidence type="ECO:0000313" key="7">
    <source>
        <dbReference type="Proteomes" id="UP000635565"/>
    </source>
</evidence>
<evidence type="ECO:0000256" key="2">
    <source>
        <dbReference type="ARBA" id="ARBA00022643"/>
    </source>
</evidence>
<gene>
    <name evidence="6" type="ORF">KSZ_19350</name>
</gene>
<dbReference type="Proteomes" id="UP000635565">
    <property type="component" value="Unassembled WGS sequence"/>
</dbReference>
<dbReference type="PANTHER" id="PTHR42847">
    <property type="entry name" value="ALKANESULFONATE MONOOXYGENASE"/>
    <property type="match status" value="1"/>
</dbReference>
<dbReference type="NCBIfam" id="TIGR03621">
    <property type="entry name" value="F420_MSMEG_2516"/>
    <property type="match status" value="1"/>
</dbReference>
<evidence type="ECO:0000259" key="5">
    <source>
        <dbReference type="Pfam" id="PF00296"/>
    </source>
</evidence>
<evidence type="ECO:0000256" key="3">
    <source>
        <dbReference type="ARBA" id="ARBA00023002"/>
    </source>
</evidence>
<dbReference type="RefSeq" id="WP_236022882.1">
    <property type="nucleotide sequence ID" value="NZ_BNJJ01000004.1"/>
</dbReference>
<evidence type="ECO:0000256" key="4">
    <source>
        <dbReference type="ARBA" id="ARBA00023033"/>
    </source>
</evidence>
<dbReference type="Pfam" id="PF00296">
    <property type="entry name" value="Bac_luciferase"/>
    <property type="match status" value="1"/>
</dbReference>
<dbReference type="EMBL" id="BNJJ01000004">
    <property type="protein sequence ID" value="GHO83929.1"/>
    <property type="molecule type" value="Genomic_DNA"/>
</dbReference>
<keyword evidence="2" id="KW-0288">FMN</keyword>
<keyword evidence="7" id="KW-1185">Reference proteome</keyword>
<name>A0ABQ3VDU3_9CHLR</name>
<protein>
    <recommendedName>
        <fullName evidence="5">Luciferase-like domain-containing protein</fullName>
    </recommendedName>
</protein>
<keyword evidence="4" id="KW-0503">Monooxygenase</keyword>
<proteinExistence type="predicted"/>
<dbReference type="InterPro" id="IPR050172">
    <property type="entry name" value="SsuD_RutA_monooxygenase"/>
</dbReference>
<evidence type="ECO:0000313" key="6">
    <source>
        <dbReference type="EMBL" id="GHO83929.1"/>
    </source>
</evidence>
<dbReference type="Gene3D" id="3.20.20.30">
    <property type="entry name" value="Luciferase-like domain"/>
    <property type="match status" value="1"/>
</dbReference>
<feature type="domain" description="Luciferase-like" evidence="5">
    <location>
        <begin position="5"/>
        <end position="197"/>
    </location>
</feature>
<dbReference type="InterPro" id="IPR011251">
    <property type="entry name" value="Luciferase-like_dom"/>
</dbReference>
<keyword evidence="3" id="KW-0560">Oxidoreductase</keyword>
<dbReference type="PANTHER" id="PTHR42847:SF4">
    <property type="entry name" value="ALKANESULFONATE MONOOXYGENASE-RELATED"/>
    <property type="match status" value="1"/>
</dbReference>
<keyword evidence="1" id="KW-0285">Flavoprotein</keyword>
<dbReference type="SUPFAM" id="SSF51679">
    <property type="entry name" value="Bacterial luciferase-like"/>
    <property type="match status" value="1"/>
</dbReference>
<evidence type="ECO:0000256" key="1">
    <source>
        <dbReference type="ARBA" id="ARBA00022630"/>
    </source>
</evidence>
<reference evidence="6 7" key="1">
    <citation type="journal article" date="2021" name="Int. J. Syst. Evol. Microbiol.">
        <title>Reticulibacter mediterranei gen. nov., sp. nov., within the new family Reticulibacteraceae fam. nov., and Ktedonospora formicarum gen. nov., sp. nov., Ktedonobacter robiniae sp. nov., Dictyobacter formicarum sp. nov. and Dictyobacter arantiisoli sp. nov., belonging to the class Ktedonobacteria.</title>
        <authorList>
            <person name="Yabe S."/>
            <person name="Zheng Y."/>
            <person name="Wang C.M."/>
            <person name="Sakai Y."/>
            <person name="Abe K."/>
            <person name="Yokota A."/>
            <person name="Donadio S."/>
            <person name="Cavaletti L."/>
            <person name="Monciardini P."/>
        </authorList>
    </citation>
    <scope>NUCLEOTIDE SEQUENCE [LARGE SCALE GENOMIC DNA]</scope>
    <source>
        <strain evidence="6 7">SOSP1-9</strain>
    </source>
</reference>
<dbReference type="InterPro" id="IPR036661">
    <property type="entry name" value="Luciferase-like_sf"/>
</dbReference>
<accession>A0ABQ3VDU3</accession>